<dbReference type="InParanoid" id="A0A1D6P9X6"/>
<dbReference type="FunCoup" id="A0A1D6P9X6">
    <property type="interactions" value="1107"/>
</dbReference>
<gene>
    <name evidence="1" type="ORF">ZEAMMB73_Zm00001d047454</name>
</gene>
<dbReference type="ExpressionAtlas" id="A0A1D6P9X6">
    <property type="expression patterns" value="baseline"/>
</dbReference>
<accession>A0A1D6P9X6</accession>
<proteinExistence type="predicted"/>
<evidence type="ECO:0000313" key="1">
    <source>
        <dbReference type="EMBL" id="AQL06546.1"/>
    </source>
</evidence>
<protein>
    <submittedName>
        <fullName evidence="1">Uncharacterized protein</fullName>
    </submittedName>
</protein>
<name>A0A1D6P9X6_MAIZE</name>
<dbReference type="eggNOG" id="ENOG502R3GS">
    <property type="taxonomic scope" value="Eukaryota"/>
</dbReference>
<organism evidence="1">
    <name type="scientific">Zea mays</name>
    <name type="common">Maize</name>
    <dbReference type="NCBI Taxonomy" id="4577"/>
    <lineage>
        <taxon>Eukaryota</taxon>
        <taxon>Viridiplantae</taxon>
        <taxon>Streptophyta</taxon>
        <taxon>Embryophyta</taxon>
        <taxon>Tracheophyta</taxon>
        <taxon>Spermatophyta</taxon>
        <taxon>Magnoliopsida</taxon>
        <taxon>Liliopsida</taxon>
        <taxon>Poales</taxon>
        <taxon>Poaceae</taxon>
        <taxon>PACMAD clade</taxon>
        <taxon>Panicoideae</taxon>
        <taxon>Andropogonodae</taxon>
        <taxon>Andropogoneae</taxon>
        <taxon>Tripsacinae</taxon>
        <taxon>Zea</taxon>
    </lineage>
</organism>
<dbReference type="EMBL" id="CM000785">
    <property type="protein sequence ID" value="AQL06546.1"/>
    <property type="molecule type" value="Genomic_DNA"/>
</dbReference>
<dbReference type="SMR" id="A0A1D6P9X6"/>
<reference evidence="1" key="1">
    <citation type="submission" date="2015-12" db="EMBL/GenBank/DDBJ databases">
        <title>Update maize B73 reference genome by single molecule sequencing technologies.</title>
        <authorList>
            <consortium name="Maize Genome Sequencing Project"/>
            <person name="Ware D."/>
        </authorList>
    </citation>
    <scope>NUCLEOTIDE SEQUENCE</scope>
    <source>
        <tissue evidence="1">Seedling</tissue>
    </source>
</reference>
<sequence length="141" mass="15439">MSLWWWCPRSIDRLSHRTAREEVAAAEQAAATNESEAATLRSEVERLEGLLTAEKASHEEEMCRGAWLGDQLQTAYQEKVAPEEEIETLKGSATTEGKGMEEGCDSVAARAGTPKDQGVVPPTLVRGCWSSCHGWHRSGLV</sequence>
<dbReference type="AlphaFoldDB" id="A0A1D6P9X6"/>